<evidence type="ECO:0000313" key="2">
    <source>
        <dbReference type="EMBL" id="MFB0840993.1"/>
    </source>
</evidence>
<keyword evidence="3" id="KW-1185">Reference proteome</keyword>
<dbReference type="InterPro" id="IPR052345">
    <property type="entry name" value="Rad_response_metalloprotease"/>
</dbReference>
<protein>
    <submittedName>
        <fullName evidence="2">ImmA/IrrE family metallo-endopeptidase</fullName>
    </submittedName>
</protein>
<evidence type="ECO:0000313" key="3">
    <source>
        <dbReference type="Proteomes" id="UP001575622"/>
    </source>
</evidence>
<dbReference type="RefSeq" id="WP_373948341.1">
    <property type="nucleotide sequence ID" value="NZ_JBHDLN010000001.1"/>
</dbReference>
<evidence type="ECO:0000259" key="1">
    <source>
        <dbReference type="Pfam" id="PF06114"/>
    </source>
</evidence>
<dbReference type="EMBL" id="JBHDLN010000001">
    <property type="protein sequence ID" value="MFB0840993.1"/>
    <property type="molecule type" value="Genomic_DNA"/>
</dbReference>
<accession>A0ABV4UT48</accession>
<dbReference type="PANTHER" id="PTHR43236">
    <property type="entry name" value="ANTITOXIN HIGA1"/>
    <property type="match status" value="1"/>
</dbReference>
<dbReference type="Proteomes" id="UP001575622">
    <property type="component" value="Unassembled WGS sequence"/>
</dbReference>
<comment type="caution">
    <text evidence="2">The sequence shown here is derived from an EMBL/GenBank/DDBJ whole genome shotgun (WGS) entry which is preliminary data.</text>
</comment>
<sequence>MDVLHLVKKLKNLYRTNDPFRIAQSKNITVVFEYLGRSTWGYFSNVNRIPIIHLHEELDDMNARFTCAHELGHSLMHPRVNTPFLKKNTLQSIDRIEREANQFAVELLMTDELLLEGMSIYEAATSCGVPVEVAHLKTRPSF</sequence>
<dbReference type="PANTHER" id="PTHR43236:SF1">
    <property type="entry name" value="BLL7220 PROTEIN"/>
    <property type="match status" value="1"/>
</dbReference>
<dbReference type="SUPFAM" id="SSF55486">
    <property type="entry name" value="Metalloproteases ('zincins'), catalytic domain"/>
    <property type="match status" value="1"/>
</dbReference>
<feature type="domain" description="IrrE N-terminal-like" evidence="1">
    <location>
        <begin position="24"/>
        <end position="135"/>
    </location>
</feature>
<dbReference type="InterPro" id="IPR010359">
    <property type="entry name" value="IrrE_HExxH"/>
</dbReference>
<dbReference type="Pfam" id="PF06114">
    <property type="entry name" value="Peptidase_M78"/>
    <property type="match status" value="1"/>
</dbReference>
<name>A0ABV4UT48_9BACL</name>
<dbReference type="Gene3D" id="1.10.10.2910">
    <property type="match status" value="1"/>
</dbReference>
<gene>
    <name evidence="2" type="ORF">ACEU3E_02310</name>
</gene>
<reference evidence="2 3" key="1">
    <citation type="submission" date="2024-09" db="EMBL/GenBank/DDBJ databases">
        <authorList>
            <person name="Makale K.P.P."/>
            <person name="Makhzoum A."/>
            <person name="Rantong G."/>
            <person name="Rahube T.O."/>
        </authorList>
    </citation>
    <scope>NUCLEOTIDE SEQUENCE [LARGE SCALE GENOMIC DNA]</scope>
    <source>
        <strain evidence="2 3">KM_D13</strain>
    </source>
</reference>
<proteinExistence type="predicted"/>
<organism evidence="2 3">
    <name type="scientific">Paenibacillus oleatilyticus</name>
    <dbReference type="NCBI Taxonomy" id="2594886"/>
    <lineage>
        <taxon>Bacteria</taxon>
        <taxon>Bacillati</taxon>
        <taxon>Bacillota</taxon>
        <taxon>Bacilli</taxon>
        <taxon>Bacillales</taxon>
        <taxon>Paenibacillaceae</taxon>
        <taxon>Paenibacillus</taxon>
    </lineage>
</organism>